<comment type="similarity">
    <text evidence="3">Belongs to the RimP family.</text>
</comment>
<gene>
    <name evidence="3" type="primary">rimP</name>
    <name evidence="6" type="ORF">HNR15_001145</name>
</gene>
<evidence type="ECO:0000256" key="1">
    <source>
        <dbReference type="ARBA" id="ARBA00022490"/>
    </source>
</evidence>
<dbReference type="EMBL" id="JACCFW010000001">
    <property type="protein sequence ID" value="NYJ74182.1"/>
    <property type="molecule type" value="Genomic_DNA"/>
</dbReference>
<protein>
    <recommendedName>
        <fullName evidence="3">Ribosome maturation factor RimP</fullName>
    </recommendedName>
</protein>
<proteinExistence type="inferred from homology"/>
<dbReference type="PANTHER" id="PTHR33867:SF1">
    <property type="entry name" value="RIBOSOME MATURATION FACTOR RIMP"/>
    <property type="match status" value="1"/>
</dbReference>
<dbReference type="RefSeq" id="WP_179479860.1">
    <property type="nucleotide sequence ID" value="NZ_JACCFW010000001.1"/>
</dbReference>
<evidence type="ECO:0000256" key="2">
    <source>
        <dbReference type="ARBA" id="ARBA00022517"/>
    </source>
</evidence>
<dbReference type="GO" id="GO:0006412">
    <property type="term" value="P:translation"/>
    <property type="evidence" value="ECO:0007669"/>
    <property type="project" value="TreeGrafter"/>
</dbReference>
<dbReference type="AlphaFoldDB" id="A0A853DAA8"/>
<dbReference type="Pfam" id="PF17384">
    <property type="entry name" value="DUF150_C"/>
    <property type="match status" value="1"/>
</dbReference>
<dbReference type="NCBIfam" id="NF000930">
    <property type="entry name" value="PRK00092.2-2"/>
    <property type="match status" value="1"/>
</dbReference>
<comment type="caution">
    <text evidence="6">The sequence shown here is derived from an EMBL/GenBank/DDBJ whole genome shotgun (WGS) entry which is preliminary data.</text>
</comment>
<reference evidence="6 7" key="1">
    <citation type="submission" date="2020-07" db="EMBL/GenBank/DDBJ databases">
        <title>Sequencing the genomes of 1000 actinobacteria strains.</title>
        <authorList>
            <person name="Klenk H.-P."/>
        </authorList>
    </citation>
    <scope>NUCLEOTIDE SEQUENCE [LARGE SCALE GENOMIC DNA]</scope>
    <source>
        <strain evidence="6 7">DSM 29531</strain>
    </source>
</reference>
<feature type="domain" description="Ribosome maturation factor RimP C-terminal" evidence="5">
    <location>
        <begin position="105"/>
        <end position="167"/>
    </location>
</feature>
<dbReference type="PANTHER" id="PTHR33867">
    <property type="entry name" value="RIBOSOME MATURATION FACTOR RIMP"/>
    <property type="match status" value="1"/>
</dbReference>
<dbReference type="CDD" id="cd01734">
    <property type="entry name" value="YlxS_C"/>
    <property type="match status" value="1"/>
</dbReference>
<dbReference type="InterPro" id="IPR035956">
    <property type="entry name" value="RimP_N_sf"/>
</dbReference>
<comment type="subcellular location">
    <subcellularLocation>
        <location evidence="3">Cytoplasm</location>
    </subcellularLocation>
</comment>
<dbReference type="InterPro" id="IPR003728">
    <property type="entry name" value="Ribosome_maturation_RimP"/>
</dbReference>
<dbReference type="GO" id="GO:0000028">
    <property type="term" value="P:ribosomal small subunit assembly"/>
    <property type="evidence" value="ECO:0007669"/>
    <property type="project" value="TreeGrafter"/>
</dbReference>
<evidence type="ECO:0000259" key="5">
    <source>
        <dbReference type="Pfam" id="PF17384"/>
    </source>
</evidence>
<accession>A0A853DAA8</accession>
<dbReference type="HAMAP" id="MF_01077">
    <property type="entry name" value="RimP"/>
    <property type="match status" value="1"/>
</dbReference>
<name>A0A853DAA8_9MICO</name>
<dbReference type="SUPFAM" id="SSF75420">
    <property type="entry name" value="YhbC-like, N-terminal domain"/>
    <property type="match status" value="1"/>
</dbReference>
<keyword evidence="7" id="KW-1185">Reference proteome</keyword>
<evidence type="ECO:0000313" key="7">
    <source>
        <dbReference type="Proteomes" id="UP000571817"/>
    </source>
</evidence>
<dbReference type="InterPro" id="IPR028989">
    <property type="entry name" value="RimP_N"/>
</dbReference>
<feature type="domain" description="Ribosome maturation factor RimP N-terminal" evidence="4">
    <location>
        <begin position="18"/>
        <end position="102"/>
    </location>
</feature>
<dbReference type="InterPro" id="IPR028998">
    <property type="entry name" value="RimP_C"/>
</dbReference>
<dbReference type="Proteomes" id="UP000571817">
    <property type="component" value="Unassembled WGS sequence"/>
</dbReference>
<sequence>MDPSKGSTERSRHIVAVLSPVVARSGMTIEDITVTPAGKRRLVRVLVDRDVTVDDADRESPVEPLSLDEVGEVTRAVSDALDESDAMGEAAYVLEVSSPGTDRPLHAPQHFRRNVGRLIALTTTGEEQLTGRLTAAGTDSFDLADDTGATRTFGYAESSRARVELEFNRPTTADVTKEQD</sequence>
<dbReference type="Gene3D" id="3.30.300.70">
    <property type="entry name" value="RimP-like superfamily, N-terminal"/>
    <property type="match status" value="1"/>
</dbReference>
<comment type="function">
    <text evidence="3">Required for maturation of 30S ribosomal subunits.</text>
</comment>
<evidence type="ECO:0000259" key="4">
    <source>
        <dbReference type="Pfam" id="PF02576"/>
    </source>
</evidence>
<keyword evidence="1 3" id="KW-0963">Cytoplasm</keyword>
<organism evidence="6 7">
    <name type="scientific">Allobranchiibius huperziae</name>
    <dbReference type="NCBI Taxonomy" id="1874116"/>
    <lineage>
        <taxon>Bacteria</taxon>
        <taxon>Bacillati</taxon>
        <taxon>Actinomycetota</taxon>
        <taxon>Actinomycetes</taxon>
        <taxon>Micrococcales</taxon>
        <taxon>Dermacoccaceae</taxon>
        <taxon>Allobranchiibius</taxon>
    </lineage>
</organism>
<dbReference type="GO" id="GO:0005829">
    <property type="term" value="C:cytosol"/>
    <property type="evidence" value="ECO:0007669"/>
    <property type="project" value="TreeGrafter"/>
</dbReference>
<evidence type="ECO:0000256" key="3">
    <source>
        <dbReference type="HAMAP-Rule" id="MF_01077"/>
    </source>
</evidence>
<keyword evidence="2 3" id="KW-0690">Ribosome biogenesis</keyword>
<dbReference type="Pfam" id="PF02576">
    <property type="entry name" value="RimP_N"/>
    <property type="match status" value="1"/>
</dbReference>
<evidence type="ECO:0000313" key="6">
    <source>
        <dbReference type="EMBL" id="NYJ74182.1"/>
    </source>
</evidence>